<sequence length="190" mass="21519">PSATLAYQMPGVLDSALALKRFQLARHLLLWSQHRLKSLRATHIPGDLNHVDNSLSQQISLRGKWRLHPQMVQLIWSRFGQAQIDLFVSPESTYCQLWYGLTGTDALAHSWPRDLHKYVFPPVSFIAQTLCKVREDREQVLLVAPFWPNKTWFSDLVLLSSIPPSHLLGPPHSGEGHNLAPAPRTLEPPS</sequence>
<dbReference type="PANTHER" id="PTHR33050">
    <property type="entry name" value="REVERSE TRANSCRIPTASE DOMAIN-CONTAINING PROTEIN"/>
    <property type="match status" value="1"/>
</dbReference>
<comment type="caution">
    <text evidence="2">The sequence shown here is derived from an EMBL/GenBank/DDBJ whole genome shotgun (WGS) entry which is preliminary data.</text>
</comment>
<dbReference type="PANTHER" id="PTHR33050:SF7">
    <property type="entry name" value="RIBONUCLEASE H"/>
    <property type="match status" value="1"/>
</dbReference>
<evidence type="ECO:0000256" key="1">
    <source>
        <dbReference type="SAM" id="MobiDB-lite"/>
    </source>
</evidence>
<dbReference type="EMBL" id="JAMKFB020000002">
    <property type="protein sequence ID" value="KAL0199539.1"/>
    <property type="molecule type" value="Genomic_DNA"/>
</dbReference>
<gene>
    <name evidence="2" type="ORF">M9458_002726</name>
</gene>
<reference evidence="2 3" key="1">
    <citation type="submission" date="2024-05" db="EMBL/GenBank/DDBJ databases">
        <title>Genome sequencing and assembly of Indian major carp, Cirrhinus mrigala (Hamilton, 1822).</title>
        <authorList>
            <person name="Mohindra V."/>
            <person name="Chowdhury L.M."/>
            <person name="Lal K."/>
            <person name="Jena J.K."/>
        </authorList>
    </citation>
    <scope>NUCLEOTIDE SEQUENCE [LARGE SCALE GENOMIC DNA]</scope>
    <source>
        <strain evidence="2">CM1030</strain>
        <tissue evidence="2">Blood</tissue>
    </source>
</reference>
<accession>A0ABD0RM57</accession>
<dbReference type="InterPro" id="IPR052055">
    <property type="entry name" value="Hepadnavirus_pol/RT"/>
</dbReference>
<evidence type="ECO:0000313" key="3">
    <source>
        <dbReference type="Proteomes" id="UP001529510"/>
    </source>
</evidence>
<protein>
    <submittedName>
        <fullName evidence="2">Uncharacterized protein</fullName>
    </submittedName>
</protein>
<keyword evidence="3" id="KW-1185">Reference proteome</keyword>
<feature type="region of interest" description="Disordered" evidence="1">
    <location>
        <begin position="170"/>
        <end position="190"/>
    </location>
</feature>
<feature type="non-terminal residue" evidence="2">
    <location>
        <position position="1"/>
    </location>
</feature>
<evidence type="ECO:0000313" key="2">
    <source>
        <dbReference type="EMBL" id="KAL0199539.1"/>
    </source>
</evidence>
<dbReference type="Proteomes" id="UP001529510">
    <property type="component" value="Unassembled WGS sequence"/>
</dbReference>
<feature type="non-terminal residue" evidence="2">
    <location>
        <position position="190"/>
    </location>
</feature>
<name>A0ABD0RM57_CIRMR</name>
<organism evidence="2 3">
    <name type="scientific">Cirrhinus mrigala</name>
    <name type="common">Mrigala</name>
    <dbReference type="NCBI Taxonomy" id="683832"/>
    <lineage>
        <taxon>Eukaryota</taxon>
        <taxon>Metazoa</taxon>
        <taxon>Chordata</taxon>
        <taxon>Craniata</taxon>
        <taxon>Vertebrata</taxon>
        <taxon>Euteleostomi</taxon>
        <taxon>Actinopterygii</taxon>
        <taxon>Neopterygii</taxon>
        <taxon>Teleostei</taxon>
        <taxon>Ostariophysi</taxon>
        <taxon>Cypriniformes</taxon>
        <taxon>Cyprinidae</taxon>
        <taxon>Labeoninae</taxon>
        <taxon>Labeonini</taxon>
        <taxon>Cirrhinus</taxon>
    </lineage>
</organism>
<proteinExistence type="predicted"/>
<dbReference type="AlphaFoldDB" id="A0ABD0RM57"/>